<reference evidence="2" key="1">
    <citation type="submission" date="2021-04" db="EMBL/GenBank/DDBJ databases">
        <title>Pseudonocardia sp. nov., isolated from sandy soil of mangrove forest.</title>
        <authorList>
            <person name="Zan Z."/>
            <person name="Huang R."/>
            <person name="Liu W."/>
        </authorList>
    </citation>
    <scope>NUCLEOTIDE SEQUENCE</scope>
    <source>
        <strain evidence="2">S2-4</strain>
    </source>
</reference>
<dbReference type="Pfam" id="PF12973">
    <property type="entry name" value="Cupin_7"/>
    <property type="match status" value="1"/>
</dbReference>
<dbReference type="Gene3D" id="2.60.120.10">
    <property type="entry name" value="Jelly Rolls"/>
    <property type="match status" value="1"/>
</dbReference>
<proteinExistence type="predicted"/>
<dbReference type="CDD" id="cd20302">
    <property type="entry name" value="cupin_DAD"/>
    <property type="match status" value="1"/>
</dbReference>
<dbReference type="SUPFAM" id="SSF51182">
    <property type="entry name" value="RmlC-like cupins"/>
    <property type="match status" value="1"/>
</dbReference>
<organism evidence="2 3">
    <name type="scientific">Pseudonocardia humida</name>
    <dbReference type="NCBI Taxonomy" id="2800819"/>
    <lineage>
        <taxon>Bacteria</taxon>
        <taxon>Bacillati</taxon>
        <taxon>Actinomycetota</taxon>
        <taxon>Actinomycetes</taxon>
        <taxon>Pseudonocardiales</taxon>
        <taxon>Pseudonocardiaceae</taxon>
        <taxon>Pseudonocardia</taxon>
    </lineage>
</organism>
<keyword evidence="3" id="KW-1185">Reference proteome</keyword>
<dbReference type="EMBL" id="JAGSOV010000057">
    <property type="protein sequence ID" value="MCO1658639.1"/>
    <property type="molecule type" value="Genomic_DNA"/>
</dbReference>
<dbReference type="InterPro" id="IPR011051">
    <property type="entry name" value="RmlC_Cupin_sf"/>
</dbReference>
<dbReference type="InterPro" id="IPR025979">
    <property type="entry name" value="ChrR-like_cupin_dom"/>
</dbReference>
<feature type="domain" description="ChrR-like cupin" evidence="1">
    <location>
        <begin position="39"/>
        <end position="126"/>
    </location>
</feature>
<comment type="caution">
    <text evidence="2">The sequence shown here is derived from an EMBL/GenBank/DDBJ whole genome shotgun (WGS) entry which is preliminary data.</text>
</comment>
<dbReference type="InterPro" id="IPR014710">
    <property type="entry name" value="RmlC-like_jellyroll"/>
</dbReference>
<gene>
    <name evidence="2" type="ORF">KDL28_26590</name>
</gene>
<protein>
    <submittedName>
        <fullName evidence="2">2,4'-dihydroxyacetophenone dioxygenase family protein</fullName>
    </submittedName>
</protein>
<dbReference type="Proteomes" id="UP001165283">
    <property type="component" value="Unassembled WGS sequence"/>
</dbReference>
<evidence type="ECO:0000313" key="3">
    <source>
        <dbReference type="Proteomes" id="UP001165283"/>
    </source>
</evidence>
<evidence type="ECO:0000313" key="2">
    <source>
        <dbReference type="EMBL" id="MCO1658639.1"/>
    </source>
</evidence>
<keyword evidence="2" id="KW-0560">Oxidoreductase</keyword>
<keyword evidence="2" id="KW-0223">Dioxygenase</keyword>
<evidence type="ECO:0000259" key="1">
    <source>
        <dbReference type="Pfam" id="PF12973"/>
    </source>
</evidence>
<sequence length="178" mass="20335">MTGTAPQREFWRDLTPIEQVFRPGALPEAYIADAPTEDERYYVPFSETVGSRPLWISPSQNRWCDVLYARGAGLVNRHYHPQQVFAYTISGKWGYLEHDWVATAGDWVYEAPGEAHTLVAYEHEQPMKVTFNVTGPLIWLDERGEPNGTFDVFDYIALCREHYEAVGIGAHVVDALMR</sequence>
<accession>A0ABT1A7D9</accession>
<name>A0ABT1A7D9_9PSEU</name>
<dbReference type="GO" id="GO:0051213">
    <property type="term" value="F:dioxygenase activity"/>
    <property type="evidence" value="ECO:0007669"/>
    <property type="project" value="UniProtKB-KW"/>
</dbReference>